<keyword evidence="6" id="KW-1185">Reference proteome</keyword>
<dbReference type="PANTHER" id="PTHR47789:SF1">
    <property type="entry name" value="LAS SEVENTEEN-BINDING PROTEIN 5"/>
    <property type="match status" value="1"/>
</dbReference>
<dbReference type="GO" id="GO:0035091">
    <property type="term" value="F:phosphatidylinositol binding"/>
    <property type="evidence" value="ECO:0007669"/>
    <property type="project" value="InterPro"/>
</dbReference>
<dbReference type="InterPro" id="IPR008942">
    <property type="entry name" value="ENTH_VHS"/>
</dbReference>
<gene>
    <name evidence="5" type="ORF">DFH94DRAFT_628185</name>
</gene>
<evidence type="ECO:0000256" key="1">
    <source>
        <dbReference type="ARBA" id="ARBA00022448"/>
    </source>
</evidence>
<evidence type="ECO:0000313" key="6">
    <source>
        <dbReference type="Proteomes" id="UP000759537"/>
    </source>
</evidence>
<dbReference type="PROSITE" id="PS50179">
    <property type="entry name" value="VHS"/>
    <property type="match status" value="1"/>
</dbReference>
<dbReference type="GO" id="GO:0043130">
    <property type="term" value="F:ubiquitin binding"/>
    <property type="evidence" value="ECO:0007669"/>
    <property type="project" value="InterPro"/>
</dbReference>
<accession>A0A9P5TAV5</accession>
<feature type="compositionally biased region" description="Polar residues" evidence="3">
    <location>
        <begin position="207"/>
        <end position="218"/>
    </location>
</feature>
<organism evidence="5 6">
    <name type="scientific">Russula ochroleuca</name>
    <dbReference type="NCBI Taxonomy" id="152965"/>
    <lineage>
        <taxon>Eukaryota</taxon>
        <taxon>Fungi</taxon>
        <taxon>Dikarya</taxon>
        <taxon>Basidiomycota</taxon>
        <taxon>Agaricomycotina</taxon>
        <taxon>Agaricomycetes</taxon>
        <taxon>Russulales</taxon>
        <taxon>Russulaceae</taxon>
        <taxon>Russula</taxon>
    </lineage>
</organism>
<evidence type="ECO:0000259" key="4">
    <source>
        <dbReference type="PROSITE" id="PS50179"/>
    </source>
</evidence>
<dbReference type="SUPFAM" id="SSF48464">
    <property type="entry name" value="ENTH/VHS domain"/>
    <property type="match status" value="1"/>
</dbReference>
<evidence type="ECO:0000256" key="2">
    <source>
        <dbReference type="ARBA" id="ARBA00022927"/>
    </source>
</evidence>
<dbReference type="Pfam" id="PF03127">
    <property type="entry name" value="GAT"/>
    <property type="match status" value="1"/>
</dbReference>
<feature type="compositionally biased region" description="Basic residues" evidence="3">
    <location>
        <begin position="187"/>
        <end position="196"/>
    </location>
</feature>
<dbReference type="InterPro" id="IPR038425">
    <property type="entry name" value="GAT_sf"/>
</dbReference>
<dbReference type="Pfam" id="PF00790">
    <property type="entry name" value="VHS"/>
    <property type="match status" value="1"/>
</dbReference>
<reference evidence="5" key="2">
    <citation type="journal article" date="2020" name="Nat. Commun.">
        <title>Large-scale genome sequencing of mycorrhizal fungi provides insights into the early evolution of symbiotic traits.</title>
        <authorList>
            <person name="Miyauchi S."/>
            <person name="Kiss E."/>
            <person name="Kuo A."/>
            <person name="Drula E."/>
            <person name="Kohler A."/>
            <person name="Sanchez-Garcia M."/>
            <person name="Morin E."/>
            <person name="Andreopoulos B."/>
            <person name="Barry K.W."/>
            <person name="Bonito G."/>
            <person name="Buee M."/>
            <person name="Carver A."/>
            <person name="Chen C."/>
            <person name="Cichocki N."/>
            <person name="Clum A."/>
            <person name="Culley D."/>
            <person name="Crous P.W."/>
            <person name="Fauchery L."/>
            <person name="Girlanda M."/>
            <person name="Hayes R.D."/>
            <person name="Keri Z."/>
            <person name="LaButti K."/>
            <person name="Lipzen A."/>
            <person name="Lombard V."/>
            <person name="Magnuson J."/>
            <person name="Maillard F."/>
            <person name="Murat C."/>
            <person name="Nolan M."/>
            <person name="Ohm R.A."/>
            <person name="Pangilinan J."/>
            <person name="Pereira M.F."/>
            <person name="Perotto S."/>
            <person name="Peter M."/>
            <person name="Pfister S."/>
            <person name="Riley R."/>
            <person name="Sitrit Y."/>
            <person name="Stielow J.B."/>
            <person name="Szollosi G."/>
            <person name="Zifcakova L."/>
            <person name="Stursova M."/>
            <person name="Spatafora J.W."/>
            <person name="Tedersoo L."/>
            <person name="Vaario L.M."/>
            <person name="Yamada A."/>
            <person name="Yan M."/>
            <person name="Wang P."/>
            <person name="Xu J."/>
            <person name="Bruns T."/>
            <person name="Baldrian P."/>
            <person name="Vilgalys R."/>
            <person name="Dunand C."/>
            <person name="Henrissat B."/>
            <person name="Grigoriev I.V."/>
            <person name="Hibbett D."/>
            <person name="Nagy L.G."/>
            <person name="Martin F.M."/>
        </authorList>
    </citation>
    <scope>NUCLEOTIDE SEQUENCE</scope>
    <source>
        <strain evidence="5">Prilba</strain>
    </source>
</reference>
<proteinExistence type="predicted"/>
<feature type="region of interest" description="Disordered" evidence="3">
    <location>
        <begin position="350"/>
        <end position="464"/>
    </location>
</feature>
<feature type="compositionally biased region" description="Acidic residues" evidence="3">
    <location>
        <begin position="436"/>
        <end position="445"/>
    </location>
</feature>
<dbReference type="SUPFAM" id="SSF89009">
    <property type="entry name" value="GAT-like domain"/>
    <property type="match status" value="1"/>
</dbReference>
<dbReference type="InterPro" id="IPR002014">
    <property type="entry name" value="VHS_dom"/>
</dbReference>
<protein>
    <recommendedName>
        <fullName evidence="4">VHS domain-containing protein</fullName>
    </recommendedName>
</protein>
<dbReference type="AlphaFoldDB" id="A0A9P5TAV5"/>
<comment type="caution">
    <text evidence="5">The sequence shown here is derived from an EMBL/GenBank/DDBJ whole genome shotgun (WGS) entry which is preliminary data.</text>
</comment>
<dbReference type="Gene3D" id="1.25.40.90">
    <property type="match status" value="1"/>
</dbReference>
<feature type="compositionally biased region" description="Basic and acidic residues" evidence="3">
    <location>
        <begin position="161"/>
        <end position="186"/>
    </location>
</feature>
<keyword evidence="2" id="KW-0653">Protein transport</keyword>
<dbReference type="GO" id="GO:0030479">
    <property type="term" value="C:actin cortical patch"/>
    <property type="evidence" value="ECO:0007669"/>
    <property type="project" value="TreeGrafter"/>
</dbReference>
<dbReference type="GO" id="GO:0007034">
    <property type="term" value="P:vacuolar transport"/>
    <property type="evidence" value="ECO:0007669"/>
    <property type="project" value="UniProtKB-ARBA"/>
</dbReference>
<feature type="compositionally biased region" description="Acidic residues" evidence="3">
    <location>
        <begin position="453"/>
        <end position="464"/>
    </location>
</feature>
<dbReference type="GO" id="GO:0007015">
    <property type="term" value="P:actin filament organization"/>
    <property type="evidence" value="ECO:0007669"/>
    <property type="project" value="InterPro"/>
</dbReference>
<dbReference type="SMART" id="SM00288">
    <property type="entry name" value="VHS"/>
    <property type="match status" value="1"/>
</dbReference>
<dbReference type="InterPro" id="IPR044103">
    <property type="entry name" value="GAT_LSB5"/>
</dbReference>
<dbReference type="InterPro" id="IPR045007">
    <property type="entry name" value="LSB5"/>
</dbReference>
<dbReference type="CDD" id="cd16980">
    <property type="entry name" value="VHS_Lsb5"/>
    <property type="match status" value="1"/>
</dbReference>
<evidence type="ECO:0000313" key="5">
    <source>
        <dbReference type="EMBL" id="KAF8481961.1"/>
    </source>
</evidence>
<dbReference type="GO" id="GO:0051666">
    <property type="term" value="P:actin cortical patch localization"/>
    <property type="evidence" value="ECO:0007669"/>
    <property type="project" value="TreeGrafter"/>
</dbReference>
<feature type="domain" description="VHS" evidence="4">
    <location>
        <begin position="28"/>
        <end position="152"/>
    </location>
</feature>
<dbReference type="PANTHER" id="PTHR47789">
    <property type="entry name" value="LAS SEVENTEEN-BINDING PROTEIN 5"/>
    <property type="match status" value="1"/>
</dbReference>
<dbReference type="GO" id="GO:0006897">
    <property type="term" value="P:endocytosis"/>
    <property type="evidence" value="ECO:0007669"/>
    <property type="project" value="InterPro"/>
</dbReference>
<keyword evidence="1" id="KW-0813">Transport</keyword>
<feature type="region of interest" description="Disordered" evidence="3">
    <location>
        <begin position="152"/>
        <end position="218"/>
    </location>
</feature>
<evidence type="ECO:0000256" key="3">
    <source>
        <dbReference type="SAM" id="MobiDB-lite"/>
    </source>
</evidence>
<sequence length="464" mass="52226">MSSLKAKAAAAFYKEKPRSSITEWVDILTSSSYDDEVYDGIPELIHSIDLQASGCSPAEASRAIRKKIKHGNTHQQYRALVILNALVENCGQKFHSSFADGQLTDALKNLATDSTADTKVRKKILAVLASWSRQFKDDRSAAGIAGLYRQVRPTESSRGSEVNREALVERERESEKRRKEKEEAKREAKRKAKEKRLKQEEARSKKAASQTATARRQFNFEQEKPQVLTAIANASSAANNLVNAIMLVNTESDSLVSNERVQECLMRAKQARKVIIRYIQAIEDEEVIGTLIESNERIIAALESYDKLSKPNVTQKDVEEVQQGLEAVHIAGSEVQRLQEKQRAAVQRAVRERPRAEDDALESPIHPDLHDLSFGELGPEQRNLPPPIRPNTRSSREEREYSHGSLSDFSDYESSDEETYRSAGQSSQARKPYVDVSDDDEDEDEDARRHIAEDEDPFADPFGD</sequence>
<dbReference type="EMBL" id="WHVB01000006">
    <property type="protein sequence ID" value="KAF8481961.1"/>
    <property type="molecule type" value="Genomic_DNA"/>
</dbReference>
<dbReference type="GO" id="GO:0015031">
    <property type="term" value="P:protein transport"/>
    <property type="evidence" value="ECO:0007669"/>
    <property type="project" value="UniProtKB-KW"/>
</dbReference>
<dbReference type="OrthoDB" id="10264585at2759"/>
<reference evidence="5" key="1">
    <citation type="submission" date="2019-10" db="EMBL/GenBank/DDBJ databases">
        <authorList>
            <consortium name="DOE Joint Genome Institute"/>
            <person name="Kuo A."/>
            <person name="Miyauchi S."/>
            <person name="Kiss E."/>
            <person name="Drula E."/>
            <person name="Kohler A."/>
            <person name="Sanchez-Garcia M."/>
            <person name="Andreopoulos B."/>
            <person name="Barry K.W."/>
            <person name="Bonito G."/>
            <person name="Buee M."/>
            <person name="Carver A."/>
            <person name="Chen C."/>
            <person name="Cichocki N."/>
            <person name="Clum A."/>
            <person name="Culley D."/>
            <person name="Crous P.W."/>
            <person name="Fauchery L."/>
            <person name="Girlanda M."/>
            <person name="Hayes R."/>
            <person name="Keri Z."/>
            <person name="LaButti K."/>
            <person name="Lipzen A."/>
            <person name="Lombard V."/>
            <person name="Magnuson J."/>
            <person name="Maillard F."/>
            <person name="Morin E."/>
            <person name="Murat C."/>
            <person name="Nolan M."/>
            <person name="Ohm R."/>
            <person name="Pangilinan J."/>
            <person name="Pereira M."/>
            <person name="Perotto S."/>
            <person name="Peter M."/>
            <person name="Riley R."/>
            <person name="Sitrit Y."/>
            <person name="Stielow B."/>
            <person name="Szollosi G."/>
            <person name="Zifcakova L."/>
            <person name="Stursova M."/>
            <person name="Spatafora J.W."/>
            <person name="Tedersoo L."/>
            <person name="Vaario L.-M."/>
            <person name="Yamada A."/>
            <person name="Yan M."/>
            <person name="Wang P."/>
            <person name="Xu J."/>
            <person name="Bruns T."/>
            <person name="Baldrian P."/>
            <person name="Vilgalys R."/>
            <person name="Henrissat B."/>
            <person name="Grigoriev I.V."/>
            <person name="Hibbett D."/>
            <person name="Nagy L.G."/>
            <person name="Martin F.M."/>
        </authorList>
    </citation>
    <scope>NUCLEOTIDE SEQUENCE</scope>
    <source>
        <strain evidence="5">Prilba</strain>
    </source>
</reference>
<dbReference type="CDD" id="cd14232">
    <property type="entry name" value="GAT_LSB5"/>
    <property type="match status" value="1"/>
</dbReference>
<dbReference type="Gene3D" id="1.20.58.160">
    <property type="match status" value="1"/>
</dbReference>
<dbReference type="InterPro" id="IPR004152">
    <property type="entry name" value="GAT_dom"/>
</dbReference>
<name>A0A9P5TAV5_9AGAM</name>
<dbReference type="Proteomes" id="UP000759537">
    <property type="component" value="Unassembled WGS sequence"/>
</dbReference>